<dbReference type="EMBL" id="VNFH01000003">
    <property type="protein sequence ID" value="TVU71886.1"/>
    <property type="molecule type" value="Genomic_DNA"/>
</dbReference>
<dbReference type="InterPro" id="IPR001509">
    <property type="entry name" value="Epimerase_deHydtase"/>
</dbReference>
<organism evidence="2 3">
    <name type="scientific">Cobetia crustatorum</name>
    <dbReference type="NCBI Taxonomy" id="553385"/>
    <lineage>
        <taxon>Bacteria</taxon>
        <taxon>Pseudomonadati</taxon>
        <taxon>Pseudomonadota</taxon>
        <taxon>Gammaproteobacteria</taxon>
        <taxon>Oceanospirillales</taxon>
        <taxon>Halomonadaceae</taxon>
        <taxon>Cobetia</taxon>
    </lineage>
</organism>
<dbReference type="InterPro" id="IPR051783">
    <property type="entry name" value="NAD(P)-dependent_oxidoreduct"/>
</dbReference>
<dbReference type="GO" id="GO:0005737">
    <property type="term" value="C:cytoplasm"/>
    <property type="evidence" value="ECO:0007669"/>
    <property type="project" value="TreeGrafter"/>
</dbReference>
<gene>
    <name evidence="2" type="ORF">FQP86_04985</name>
</gene>
<dbReference type="AlphaFoldDB" id="A0A558HRW9"/>
<dbReference type="RefSeq" id="WP_024952837.1">
    <property type="nucleotide sequence ID" value="NZ_CAWOWR010000087.1"/>
</dbReference>
<protein>
    <submittedName>
        <fullName evidence="2">NAD-dependent epimerase/dehydratase family protein</fullName>
    </submittedName>
</protein>
<dbReference type="PANTHER" id="PTHR48079">
    <property type="entry name" value="PROTEIN YEEZ"/>
    <property type="match status" value="1"/>
</dbReference>
<dbReference type="GO" id="GO:0004029">
    <property type="term" value="F:aldehyde dehydrogenase (NAD+) activity"/>
    <property type="evidence" value="ECO:0007669"/>
    <property type="project" value="TreeGrafter"/>
</dbReference>
<evidence type="ECO:0000313" key="2">
    <source>
        <dbReference type="EMBL" id="TVU71886.1"/>
    </source>
</evidence>
<evidence type="ECO:0000259" key="1">
    <source>
        <dbReference type="Pfam" id="PF01370"/>
    </source>
</evidence>
<dbReference type="SUPFAM" id="SSF51735">
    <property type="entry name" value="NAD(P)-binding Rossmann-fold domains"/>
    <property type="match status" value="1"/>
</dbReference>
<dbReference type="Pfam" id="PF01370">
    <property type="entry name" value="Epimerase"/>
    <property type="match status" value="1"/>
</dbReference>
<dbReference type="STRING" id="553385.GCA_000591415_02994"/>
<dbReference type="Gene3D" id="3.40.50.720">
    <property type="entry name" value="NAD(P)-binding Rossmann-like Domain"/>
    <property type="match status" value="1"/>
</dbReference>
<dbReference type="OrthoDB" id="9808276at2"/>
<name>A0A558HRW9_9GAMM</name>
<dbReference type="InterPro" id="IPR036291">
    <property type="entry name" value="NAD(P)-bd_dom_sf"/>
</dbReference>
<comment type="caution">
    <text evidence="2">The sequence shown here is derived from an EMBL/GenBank/DDBJ whole genome shotgun (WGS) entry which is preliminary data.</text>
</comment>
<feature type="domain" description="NAD-dependent epimerase/dehydratase" evidence="1">
    <location>
        <begin position="7"/>
        <end position="164"/>
    </location>
</feature>
<dbReference type="PANTHER" id="PTHR48079:SF6">
    <property type="entry name" value="NAD(P)-BINDING DOMAIN-CONTAINING PROTEIN-RELATED"/>
    <property type="match status" value="1"/>
</dbReference>
<keyword evidence="3" id="KW-1185">Reference proteome</keyword>
<proteinExistence type="predicted"/>
<evidence type="ECO:0000313" key="3">
    <source>
        <dbReference type="Proteomes" id="UP000319941"/>
    </source>
</evidence>
<reference evidence="2 3" key="1">
    <citation type="submission" date="2019-07" db="EMBL/GenBank/DDBJ databases">
        <title>Diversity of Bacteria from Kongsfjorden, Arctic.</title>
        <authorList>
            <person name="Yu Y."/>
        </authorList>
    </citation>
    <scope>NUCLEOTIDE SEQUENCE [LARGE SCALE GENOMIC DNA]</scope>
    <source>
        <strain evidence="2 3">SM1923</strain>
    </source>
</reference>
<dbReference type="Proteomes" id="UP000319941">
    <property type="component" value="Unassembled WGS sequence"/>
</dbReference>
<sequence>MKKTSLILGCGDVGSALARELLKAGQHVIGVRRDVSSLADLGIESLALDITAEGALASLPDADTVVHVLSADRFDEDAYRAAYVDGIRALVTELESRANPPTRVLFVSSTSVYAQKEGEEVDEQSITDATSFSGQLMREGEQVLLDSSLNGTVVRFSGIYGPGRDMLIRQARDGRIAASNPPLYSNRIHRDDCAGVLAHLIALSLAGKPVQPIYLGTDCDSAPLHEVMAWLARQLKVESTQVIQSPLRRRSSKRCGNAQLLASGYTFRYPTYREGYAEVLKEHGVNVADSELSGA</sequence>
<accession>A0A558HRW9</accession>